<feature type="region of interest" description="Disordered" evidence="1">
    <location>
        <begin position="57"/>
        <end position="84"/>
    </location>
</feature>
<evidence type="ECO:0000256" key="1">
    <source>
        <dbReference type="SAM" id="MobiDB-lite"/>
    </source>
</evidence>
<proteinExistence type="predicted"/>
<feature type="region of interest" description="Disordered" evidence="1">
    <location>
        <begin position="309"/>
        <end position="367"/>
    </location>
</feature>
<dbReference type="InterPro" id="IPR011333">
    <property type="entry name" value="SKP1/BTB/POZ_sf"/>
</dbReference>
<evidence type="ECO:0000313" key="2">
    <source>
        <dbReference type="EMBL" id="KAK4216019.1"/>
    </source>
</evidence>
<keyword evidence="3" id="KW-1185">Reference proteome</keyword>
<gene>
    <name evidence="2" type="ORF">QBC37DRAFT_106243</name>
</gene>
<organism evidence="2 3">
    <name type="scientific">Rhypophila decipiens</name>
    <dbReference type="NCBI Taxonomy" id="261697"/>
    <lineage>
        <taxon>Eukaryota</taxon>
        <taxon>Fungi</taxon>
        <taxon>Dikarya</taxon>
        <taxon>Ascomycota</taxon>
        <taxon>Pezizomycotina</taxon>
        <taxon>Sordariomycetes</taxon>
        <taxon>Sordariomycetidae</taxon>
        <taxon>Sordariales</taxon>
        <taxon>Naviculisporaceae</taxon>
        <taxon>Rhypophila</taxon>
    </lineage>
</organism>
<accession>A0AAN6YB34</accession>
<feature type="compositionally biased region" description="Basic and acidic residues" evidence="1">
    <location>
        <begin position="326"/>
        <end position="349"/>
    </location>
</feature>
<sequence length="367" mass="42154">MNMRPPRRERSARRCDVPGSDMVKVLVGKEQKEFELKRKPLAACSIFFRESLAKIQPTTGLPTPPSSAASSASGASMSSGTTYEGEDDTEQVLWLPTESPEVFELFVLWLYRRQKFYTFIDRAVQSVSPDAAYCRLPNLQTDSYRRALRWNLVRLHLFAELIDLPVLQDITMDALQDMYLRCDWAVSPGFMIFLYRDYDQQHAIRLRKWAIAMLAWTLHGADREKSNASHFERLFAIYPAMHKDYHTHLSKMTASNADVCIKNPQLRLPLNRLRNEERFFGFRQCSFHSHRAVVGEGICPHVFAHSAPLMTGGSRSRSPKTKTHQRKDSEPETLSDVERDQKKEQEQHEGIISPVGDLTETSFLDLS</sequence>
<reference evidence="2" key="2">
    <citation type="submission" date="2023-05" db="EMBL/GenBank/DDBJ databases">
        <authorList>
            <consortium name="Lawrence Berkeley National Laboratory"/>
            <person name="Steindorff A."/>
            <person name="Hensen N."/>
            <person name="Bonometti L."/>
            <person name="Westerberg I."/>
            <person name="Brannstrom I.O."/>
            <person name="Guillou S."/>
            <person name="Cros-Aarteil S."/>
            <person name="Calhoun S."/>
            <person name="Haridas S."/>
            <person name="Kuo A."/>
            <person name="Mondo S."/>
            <person name="Pangilinan J."/>
            <person name="Riley R."/>
            <person name="Labutti K."/>
            <person name="Andreopoulos B."/>
            <person name="Lipzen A."/>
            <person name="Chen C."/>
            <person name="Yanf M."/>
            <person name="Daum C."/>
            <person name="Ng V."/>
            <person name="Clum A."/>
            <person name="Ohm R."/>
            <person name="Martin F."/>
            <person name="Silar P."/>
            <person name="Natvig D."/>
            <person name="Lalanne C."/>
            <person name="Gautier V."/>
            <person name="Ament-Velasquez S.L."/>
            <person name="Kruys A."/>
            <person name="Hutchinson M.I."/>
            <person name="Powell A.J."/>
            <person name="Barry K."/>
            <person name="Miller A.N."/>
            <person name="Grigoriev I.V."/>
            <person name="Debuchy R."/>
            <person name="Gladieux P."/>
            <person name="Thoren M.H."/>
            <person name="Johannesson H."/>
        </authorList>
    </citation>
    <scope>NUCLEOTIDE SEQUENCE</scope>
    <source>
        <strain evidence="2">PSN293</strain>
    </source>
</reference>
<feature type="compositionally biased region" description="Low complexity" evidence="1">
    <location>
        <begin position="57"/>
        <end position="82"/>
    </location>
</feature>
<protein>
    <recommendedName>
        <fullName evidence="4">BTB domain-containing protein</fullName>
    </recommendedName>
</protein>
<evidence type="ECO:0008006" key="4">
    <source>
        <dbReference type="Google" id="ProtNLM"/>
    </source>
</evidence>
<dbReference type="Proteomes" id="UP001301769">
    <property type="component" value="Unassembled WGS sequence"/>
</dbReference>
<dbReference type="EMBL" id="MU858073">
    <property type="protein sequence ID" value="KAK4216019.1"/>
    <property type="molecule type" value="Genomic_DNA"/>
</dbReference>
<dbReference type="Gene3D" id="3.30.710.10">
    <property type="entry name" value="Potassium Channel Kv1.1, Chain A"/>
    <property type="match status" value="1"/>
</dbReference>
<reference evidence="2" key="1">
    <citation type="journal article" date="2023" name="Mol. Phylogenet. Evol.">
        <title>Genome-scale phylogeny and comparative genomics of the fungal order Sordariales.</title>
        <authorList>
            <person name="Hensen N."/>
            <person name="Bonometti L."/>
            <person name="Westerberg I."/>
            <person name="Brannstrom I.O."/>
            <person name="Guillou S."/>
            <person name="Cros-Aarteil S."/>
            <person name="Calhoun S."/>
            <person name="Haridas S."/>
            <person name="Kuo A."/>
            <person name="Mondo S."/>
            <person name="Pangilinan J."/>
            <person name="Riley R."/>
            <person name="LaButti K."/>
            <person name="Andreopoulos B."/>
            <person name="Lipzen A."/>
            <person name="Chen C."/>
            <person name="Yan M."/>
            <person name="Daum C."/>
            <person name="Ng V."/>
            <person name="Clum A."/>
            <person name="Steindorff A."/>
            <person name="Ohm R.A."/>
            <person name="Martin F."/>
            <person name="Silar P."/>
            <person name="Natvig D.O."/>
            <person name="Lalanne C."/>
            <person name="Gautier V."/>
            <person name="Ament-Velasquez S.L."/>
            <person name="Kruys A."/>
            <person name="Hutchinson M.I."/>
            <person name="Powell A.J."/>
            <person name="Barry K."/>
            <person name="Miller A.N."/>
            <person name="Grigoriev I.V."/>
            <person name="Debuchy R."/>
            <person name="Gladieux P."/>
            <person name="Hiltunen Thoren M."/>
            <person name="Johannesson H."/>
        </authorList>
    </citation>
    <scope>NUCLEOTIDE SEQUENCE</scope>
    <source>
        <strain evidence="2">PSN293</strain>
    </source>
</reference>
<comment type="caution">
    <text evidence="2">The sequence shown here is derived from an EMBL/GenBank/DDBJ whole genome shotgun (WGS) entry which is preliminary data.</text>
</comment>
<name>A0AAN6YB34_9PEZI</name>
<evidence type="ECO:0000313" key="3">
    <source>
        <dbReference type="Proteomes" id="UP001301769"/>
    </source>
</evidence>
<dbReference type="AlphaFoldDB" id="A0AAN6YB34"/>